<dbReference type="AlphaFoldDB" id="F2R395"/>
<dbReference type="Proteomes" id="UP000006854">
    <property type="component" value="Chromosome"/>
</dbReference>
<protein>
    <submittedName>
        <fullName evidence="2">Uncharacterized protein</fullName>
    </submittedName>
</protein>
<dbReference type="EMBL" id="FR845719">
    <property type="protein sequence ID" value="CCA53341.1"/>
    <property type="molecule type" value="Genomic_DNA"/>
</dbReference>
<dbReference type="HOGENOM" id="CLU_2182601_0_0_11"/>
<gene>
    <name evidence="2" type="ordered locus">SVEN_0053</name>
</gene>
<name>F2R395_STRVP</name>
<keyword evidence="3" id="KW-1185">Reference proteome</keyword>
<proteinExistence type="predicted"/>
<sequence length="109" mass="12023">MRRGSGGVTVQDEAPTRRQVPLGLRHQLHGVRAPRQPPYDPERGPQGPHCHVGEPGHEQYRLLTRTPATLSVPCHVLTPSLRTGRTPVTRHHRQLGGGRRGGAEELTNE</sequence>
<evidence type="ECO:0000313" key="2">
    <source>
        <dbReference type="EMBL" id="CCA53341.1"/>
    </source>
</evidence>
<reference evidence="2 3" key="1">
    <citation type="journal article" date="2011" name="BMC Genomics">
        <title>Genome-wide analysis of the role of GlnR in Streptomyces venezuelae provides new insights into global nitrogen regulation in actinomycetes.</title>
        <authorList>
            <person name="Pullan S.T."/>
            <person name="Bibb M.J."/>
            <person name="Merrick M."/>
        </authorList>
    </citation>
    <scope>NUCLEOTIDE SEQUENCE [LARGE SCALE GENOMIC DNA]</scope>
    <source>
        <strain evidence="2">ATCC 10712</strain>
    </source>
</reference>
<evidence type="ECO:0000256" key="1">
    <source>
        <dbReference type="SAM" id="MobiDB-lite"/>
    </source>
</evidence>
<evidence type="ECO:0000313" key="3">
    <source>
        <dbReference type="Proteomes" id="UP000006854"/>
    </source>
</evidence>
<dbReference type="STRING" id="953739.SVEN_0053"/>
<feature type="region of interest" description="Disordered" evidence="1">
    <location>
        <begin position="80"/>
        <end position="109"/>
    </location>
</feature>
<organism evidence="2 3">
    <name type="scientific">Streptomyces venezuelae (strain ATCC 10712 / CBS 650.69 / DSM 40230 / JCM 4526 / NBRC 13096 / PD 04745)</name>
    <dbReference type="NCBI Taxonomy" id="953739"/>
    <lineage>
        <taxon>Bacteria</taxon>
        <taxon>Bacillati</taxon>
        <taxon>Actinomycetota</taxon>
        <taxon>Actinomycetes</taxon>
        <taxon>Kitasatosporales</taxon>
        <taxon>Streptomycetaceae</taxon>
        <taxon>Streptomyces</taxon>
    </lineage>
</organism>
<accession>F2R395</accession>
<feature type="region of interest" description="Disordered" evidence="1">
    <location>
        <begin position="1"/>
        <end position="55"/>
    </location>
</feature>
<dbReference type="KEGG" id="sve:SVEN_0053"/>